<keyword evidence="1" id="KW-0472">Membrane</keyword>
<protein>
    <submittedName>
        <fullName evidence="2">Uncharacterized protein</fullName>
    </submittedName>
</protein>
<keyword evidence="1" id="KW-1133">Transmembrane helix</keyword>
<name>A0A8S5MEN3_9CAUD</name>
<evidence type="ECO:0000313" key="2">
    <source>
        <dbReference type="EMBL" id="DAD80773.1"/>
    </source>
</evidence>
<dbReference type="EMBL" id="BK014887">
    <property type="protein sequence ID" value="DAD80773.1"/>
    <property type="molecule type" value="Genomic_DNA"/>
</dbReference>
<evidence type="ECO:0000256" key="1">
    <source>
        <dbReference type="SAM" id="Phobius"/>
    </source>
</evidence>
<organism evidence="2">
    <name type="scientific">Siphoviridae sp. ctet217</name>
    <dbReference type="NCBI Taxonomy" id="2826409"/>
    <lineage>
        <taxon>Viruses</taxon>
        <taxon>Duplodnaviria</taxon>
        <taxon>Heunggongvirae</taxon>
        <taxon>Uroviricota</taxon>
        <taxon>Caudoviricetes</taxon>
    </lineage>
</organism>
<reference evidence="2" key="1">
    <citation type="journal article" date="2021" name="Proc. Natl. Acad. Sci. U.S.A.">
        <title>A Catalog of Tens of Thousands of Viruses from Human Metagenomes Reveals Hidden Associations with Chronic Diseases.</title>
        <authorList>
            <person name="Tisza M.J."/>
            <person name="Buck C.B."/>
        </authorList>
    </citation>
    <scope>NUCLEOTIDE SEQUENCE</scope>
    <source>
        <strain evidence="2">Ctet217</strain>
    </source>
</reference>
<keyword evidence="1" id="KW-0812">Transmembrane</keyword>
<proteinExistence type="predicted"/>
<feature type="transmembrane region" description="Helical" evidence="1">
    <location>
        <begin position="104"/>
        <end position="124"/>
    </location>
</feature>
<sequence>MRWIYEKFNIYIYIIVPLIVVSLSSLFIQHIPKQGLQQHSVEISLAFLGVFLTLMGILVAFPSSKRLELLQRYKYTQIAYLTLVFGIIFAIALLISALVEYHEYSYYLFIALITETLLATKKLYCMAKFINKKK</sequence>
<accession>A0A8S5MEN3</accession>
<feature type="transmembrane region" description="Helical" evidence="1">
    <location>
        <begin position="75"/>
        <end position="98"/>
    </location>
</feature>
<feature type="transmembrane region" description="Helical" evidence="1">
    <location>
        <begin position="43"/>
        <end position="63"/>
    </location>
</feature>
<feature type="transmembrane region" description="Helical" evidence="1">
    <location>
        <begin position="12"/>
        <end position="31"/>
    </location>
</feature>